<dbReference type="EMBL" id="AAKN02028598">
    <property type="status" value="NOT_ANNOTATED_CDS"/>
    <property type="molecule type" value="Genomic_DNA"/>
</dbReference>
<dbReference type="AlphaFoldDB" id="A0A286XR89"/>
<keyword evidence="2" id="KW-1185">Reference proteome</keyword>
<dbReference type="SMART" id="SM00015">
    <property type="entry name" value="IQ"/>
    <property type="match status" value="1"/>
</dbReference>
<evidence type="ECO:0000313" key="1">
    <source>
        <dbReference type="Ensembl" id="ENSCPOP00000027791.1"/>
    </source>
</evidence>
<dbReference type="Bgee" id="ENSCPOG00000034197">
    <property type="expression patterns" value="Expressed in heart left ventricle and 12 other cell types or tissues"/>
</dbReference>
<accession>A0A286XR89</accession>
<dbReference type="PANTHER" id="PTHR16049:SF8">
    <property type="entry name" value="IQ DOMAIN-CONTAINING PROTEIN C"/>
    <property type="match status" value="1"/>
</dbReference>
<reference evidence="1" key="3">
    <citation type="submission" date="2025-09" db="UniProtKB">
        <authorList>
            <consortium name="Ensembl"/>
        </authorList>
    </citation>
    <scope>IDENTIFICATION</scope>
    <source>
        <strain evidence="1">2N</strain>
    </source>
</reference>
<evidence type="ECO:0000313" key="2">
    <source>
        <dbReference type="Proteomes" id="UP000005447"/>
    </source>
</evidence>
<dbReference type="VEuPathDB" id="HostDB:ENSCPOG00000034197"/>
<dbReference type="GeneTree" id="ENSGT00390000017195"/>
<proteinExistence type="predicted"/>
<dbReference type="InParanoid" id="A0A286XR89"/>
<protein>
    <recommendedName>
        <fullName evidence="3">IQ motif containing C</fullName>
    </recommendedName>
</protein>
<dbReference type="Ensembl" id="ENSCPOT00000032604.1">
    <property type="protein sequence ID" value="ENSCPOP00000027791.1"/>
    <property type="gene ID" value="ENSCPOG00000034197.1"/>
</dbReference>
<dbReference type="STRING" id="10141.ENSCPOP00000027791"/>
<sequence>MESELLLRKVTTLQACVRGFLVRRRFQRLRAEYESIVQEIEGALGTLQWSAGWIPRPQFLPK</sequence>
<dbReference type="InterPro" id="IPR042506">
    <property type="entry name" value="IQCC"/>
</dbReference>
<dbReference type="Gene3D" id="1.20.5.190">
    <property type="match status" value="1"/>
</dbReference>
<dbReference type="PANTHER" id="PTHR16049">
    <property type="entry name" value="IQ DOMAIN-CONTAINING PROTEIN C"/>
    <property type="match status" value="1"/>
</dbReference>
<reference evidence="1" key="2">
    <citation type="submission" date="2025-08" db="UniProtKB">
        <authorList>
            <consortium name="Ensembl"/>
        </authorList>
    </citation>
    <scope>IDENTIFICATION</scope>
    <source>
        <strain evidence="1">2N</strain>
    </source>
</reference>
<dbReference type="PROSITE" id="PS50096">
    <property type="entry name" value="IQ"/>
    <property type="match status" value="1"/>
</dbReference>
<dbReference type="Pfam" id="PF00612">
    <property type="entry name" value="IQ"/>
    <property type="match status" value="1"/>
</dbReference>
<reference evidence="2" key="1">
    <citation type="journal article" date="2011" name="Nature">
        <title>A high-resolution map of human evolutionary constraint using 29 mammals.</title>
        <authorList>
            <person name="Lindblad-Toh K."/>
            <person name="Garber M."/>
            <person name="Zuk O."/>
            <person name="Lin M.F."/>
            <person name="Parker B.J."/>
            <person name="Washietl S."/>
            <person name="Kheradpour P."/>
            <person name="Ernst J."/>
            <person name="Jordan G."/>
            <person name="Mauceli E."/>
            <person name="Ward L.D."/>
            <person name="Lowe C.B."/>
            <person name="Holloway A.K."/>
            <person name="Clamp M."/>
            <person name="Gnerre S."/>
            <person name="Alfoldi J."/>
            <person name="Beal K."/>
            <person name="Chang J."/>
            <person name="Clawson H."/>
            <person name="Cuff J."/>
            <person name="Di Palma F."/>
            <person name="Fitzgerald S."/>
            <person name="Flicek P."/>
            <person name="Guttman M."/>
            <person name="Hubisz M.J."/>
            <person name="Jaffe D.B."/>
            <person name="Jungreis I."/>
            <person name="Kent W.J."/>
            <person name="Kostka D."/>
            <person name="Lara M."/>
            <person name="Martins A.L."/>
            <person name="Massingham T."/>
            <person name="Moltke I."/>
            <person name="Raney B.J."/>
            <person name="Rasmussen M.D."/>
            <person name="Robinson J."/>
            <person name="Stark A."/>
            <person name="Vilella A.J."/>
            <person name="Wen J."/>
            <person name="Xie X."/>
            <person name="Zody M.C."/>
            <person name="Baldwin J."/>
            <person name="Bloom T."/>
            <person name="Chin C.W."/>
            <person name="Heiman D."/>
            <person name="Nicol R."/>
            <person name="Nusbaum C."/>
            <person name="Young S."/>
            <person name="Wilkinson J."/>
            <person name="Worley K.C."/>
            <person name="Kovar C.L."/>
            <person name="Muzny D.M."/>
            <person name="Gibbs R.A."/>
            <person name="Cree A."/>
            <person name="Dihn H.H."/>
            <person name="Fowler G."/>
            <person name="Jhangiani S."/>
            <person name="Joshi V."/>
            <person name="Lee S."/>
            <person name="Lewis L.R."/>
            <person name="Nazareth L.V."/>
            <person name="Okwuonu G."/>
            <person name="Santibanez J."/>
            <person name="Warren W.C."/>
            <person name="Mardis E.R."/>
            <person name="Weinstock G.M."/>
            <person name="Wilson R.K."/>
            <person name="Delehaunty K."/>
            <person name="Dooling D."/>
            <person name="Fronik C."/>
            <person name="Fulton L."/>
            <person name="Fulton B."/>
            <person name="Graves T."/>
            <person name="Minx P."/>
            <person name="Sodergren E."/>
            <person name="Birney E."/>
            <person name="Margulies E.H."/>
            <person name="Herrero J."/>
            <person name="Green E.D."/>
            <person name="Haussler D."/>
            <person name="Siepel A."/>
            <person name="Goldman N."/>
            <person name="Pollard K.S."/>
            <person name="Pedersen J.S."/>
            <person name="Lander E.S."/>
            <person name="Kellis M."/>
        </authorList>
    </citation>
    <scope>NUCLEOTIDE SEQUENCE [LARGE SCALE GENOMIC DNA]</scope>
    <source>
        <strain evidence="2">2N</strain>
    </source>
</reference>
<dbReference type="InterPro" id="IPR000048">
    <property type="entry name" value="IQ_motif_EF-hand-BS"/>
</dbReference>
<evidence type="ECO:0008006" key="3">
    <source>
        <dbReference type="Google" id="ProtNLM"/>
    </source>
</evidence>
<dbReference type="OMA" id="LQWTAGW"/>
<name>A0A286XR89_CAVPO</name>
<dbReference type="Proteomes" id="UP000005447">
    <property type="component" value="Unassembled WGS sequence"/>
</dbReference>
<organism evidence="1 2">
    <name type="scientific">Cavia porcellus</name>
    <name type="common">Guinea pig</name>
    <dbReference type="NCBI Taxonomy" id="10141"/>
    <lineage>
        <taxon>Eukaryota</taxon>
        <taxon>Metazoa</taxon>
        <taxon>Chordata</taxon>
        <taxon>Craniata</taxon>
        <taxon>Vertebrata</taxon>
        <taxon>Euteleostomi</taxon>
        <taxon>Mammalia</taxon>
        <taxon>Eutheria</taxon>
        <taxon>Euarchontoglires</taxon>
        <taxon>Glires</taxon>
        <taxon>Rodentia</taxon>
        <taxon>Hystricomorpha</taxon>
        <taxon>Caviidae</taxon>
        <taxon>Cavia</taxon>
    </lineage>
</organism>